<dbReference type="PANTHER" id="PTHR40050:SF1">
    <property type="entry name" value="INNER SPORE COAT PROTEIN H"/>
    <property type="match status" value="1"/>
</dbReference>
<dbReference type="Pfam" id="PF08757">
    <property type="entry name" value="CotH"/>
    <property type="match status" value="1"/>
</dbReference>
<dbReference type="OrthoDB" id="10267127at2759"/>
<dbReference type="Proteomes" id="UP000193944">
    <property type="component" value="Unassembled WGS sequence"/>
</dbReference>
<dbReference type="AlphaFoldDB" id="A0A1Y1XDM6"/>
<evidence type="ECO:0000313" key="2">
    <source>
        <dbReference type="Proteomes" id="UP000193944"/>
    </source>
</evidence>
<name>A0A1Y1XDM6_9FUNG</name>
<dbReference type="PANTHER" id="PTHR40050">
    <property type="entry name" value="INNER SPORE COAT PROTEIN H"/>
    <property type="match status" value="1"/>
</dbReference>
<keyword evidence="2" id="KW-1185">Reference proteome</keyword>
<evidence type="ECO:0000313" key="1">
    <source>
        <dbReference type="EMBL" id="ORX83833.1"/>
    </source>
</evidence>
<dbReference type="EMBL" id="MCFG01000064">
    <property type="protein sequence ID" value="ORX83833.1"/>
    <property type="molecule type" value="Genomic_DNA"/>
</dbReference>
<accession>A0A1Y1XDM6</accession>
<reference evidence="1 2" key="1">
    <citation type="submission" date="2016-08" db="EMBL/GenBank/DDBJ databases">
        <title>A Parts List for Fungal Cellulosomes Revealed by Comparative Genomics.</title>
        <authorList>
            <consortium name="DOE Joint Genome Institute"/>
            <person name="Haitjema C.H."/>
            <person name="Gilmore S.P."/>
            <person name="Henske J.K."/>
            <person name="Solomon K.V."/>
            <person name="De Groot R."/>
            <person name="Kuo A."/>
            <person name="Mondo S.J."/>
            <person name="Salamov A.A."/>
            <person name="Labutti K."/>
            <person name="Zhao Z."/>
            <person name="Chiniquy J."/>
            <person name="Barry K."/>
            <person name="Brewer H.M."/>
            <person name="Purvine S.O."/>
            <person name="Wright A.T."/>
            <person name="Boxma B."/>
            <person name="Van Alen T."/>
            <person name="Hackstein J.H."/>
            <person name="Baker S.E."/>
            <person name="Grigoriev I.V."/>
            <person name="O'Malley M.A."/>
        </authorList>
    </citation>
    <scope>NUCLEOTIDE SEQUENCE [LARGE SCALE GENOMIC DNA]</scope>
    <source>
        <strain evidence="1 2">S4</strain>
    </source>
</reference>
<organism evidence="1 2">
    <name type="scientific">Anaeromyces robustus</name>
    <dbReference type="NCBI Taxonomy" id="1754192"/>
    <lineage>
        <taxon>Eukaryota</taxon>
        <taxon>Fungi</taxon>
        <taxon>Fungi incertae sedis</taxon>
        <taxon>Chytridiomycota</taxon>
        <taxon>Chytridiomycota incertae sedis</taxon>
        <taxon>Neocallimastigomycetes</taxon>
        <taxon>Neocallimastigales</taxon>
        <taxon>Neocallimastigaceae</taxon>
        <taxon>Anaeromyces</taxon>
    </lineage>
</organism>
<proteinExistence type="predicted"/>
<sequence length="336" mass="39700">IRSDPRDATMIRSKLACDMLNRLGIVSISANYIRLYVNNEYFGFYVLMDAPKIPWVEQVFGEKDTKNLYKCKSGGGYLTFKFGFDSCENEDDEYTDRSEWVNFITTLDNAKTVEEIEDIFDVDQFLYLAAYDYLAGAWDHFFHSGHNYDMYKNKNNGKWTMVYYDFDSDIGQDTPGIDSFNPVPLPDKNFTRYTVRQWFHYQSHLSELTIWNNLPNFESKLKEFVDKIFNPELLFKHIDEIKEFIRPYVLYDKTPGENGVNPGILNLLNPSDYTMAQWNANSEFTNINEPLVQSDAYGLKYWILERYRTVCKNYKLDCDPVYMDENYEYPIDKDVE</sequence>
<dbReference type="InterPro" id="IPR014867">
    <property type="entry name" value="Spore_coat_CotH_CotH2/3/7"/>
</dbReference>
<comment type="caution">
    <text evidence="1">The sequence shown here is derived from an EMBL/GenBank/DDBJ whole genome shotgun (WGS) entry which is preliminary data.</text>
</comment>
<protein>
    <recommendedName>
        <fullName evidence="3">Coth-domain-containing protein</fullName>
    </recommendedName>
</protein>
<gene>
    <name evidence="1" type="ORF">BCR32DRAFT_191040</name>
</gene>
<evidence type="ECO:0008006" key="3">
    <source>
        <dbReference type="Google" id="ProtNLM"/>
    </source>
</evidence>
<feature type="non-terminal residue" evidence="1">
    <location>
        <position position="1"/>
    </location>
</feature>
<reference evidence="1 2" key="2">
    <citation type="submission" date="2016-08" db="EMBL/GenBank/DDBJ databases">
        <title>Pervasive Adenine N6-methylation of Active Genes in Fungi.</title>
        <authorList>
            <consortium name="DOE Joint Genome Institute"/>
            <person name="Mondo S.J."/>
            <person name="Dannebaum R.O."/>
            <person name="Kuo R.C."/>
            <person name="Labutti K."/>
            <person name="Haridas S."/>
            <person name="Kuo A."/>
            <person name="Salamov A."/>
            <person name="Ahrendt S.R."/>
            <person name="Lipzen A."/>
            <person name="Sullivan W."/>
            <person name="Andreopoulos W.B."/>
            <person name="Clum A."/>
            <person name="Lindquist E."/>
            <person name="Daum C."/>
            <person name="Ramamoorthy G.K."/>
            <person name="Gryganskyi A."/>
            <person name="Culley D."/>
            <person name="Magnuson J.K."/>
            <person name="James T.Y."/>
            <person name="O'Malley M.A."/>
            <person name="Stajich J.E."/>
            <person name="Spatafora J.W."/>
            <person name="Visel A."/>
            <person name="Grigoriev I.V."/>
        </authorList>
    </citation>
    <scope>NUCLEOTIDE SEQUENCE [LARGE SCALE GENOMIC DNA]</scope>
    <source>
        <strain evidence="1 2">S4</strain>
    </source>
</reference>
<feature type="non-terminal residue" evidence="1">
    <location>
        <position position="336"/>
    </location>
</feature>
<dbReference type="STRING" id="1754192.A0A1Y1XDM6"/>